<dbReference type="Pfam" id="PF13640">
    <property type="entry name" value="2OG-FeII_Oxy_3"/>
    <property type="match status" value="1"/>
</dbReference>
<proteinExistence type="predicted"/>
<dbReference type="GO" id="GO:0031418">
    <property type="term" value="F:L-ascorbic acid binding"/>
    <property type="evidence" value="ECO:0007669"/>
    <property type="project" value="UniProtKB-KW"/>
</dbReference>
<feature type="domain" description="Prolyl 4-hydroxylase alpha subunit" evidence="5">
    <location>
        <begin position="12"/>
        <end position="193"/>
    </location>
</feature>
<accession>A0A0W0SVT7</accession>
<dbReference type="RefSeq" id="WP_058495243.1">
    <property type="nucleotide sequence ID" value="NZ_CAAAIU010000012.1"/>
</dbReference>
<dbReference type="GO" id="GO:0071456">
    <property type="term" value="P:cellular response to hypoxia"/>
    <property type="evidence" value="ECO:0007669"/>
    <property type="project" value="TreeGrafter"/>
</dbReference>
<evidence type="ECO:0000256" key="1">
    <source>
        <dbReference type="ARBA" id="ARBA00001961"/>
    </source>
</evidence>
<keyword evidence="4" id="KW-0560">Oxidoreductase</keyword>
<evidence type="ECO:0000259" key="5">
    <source>
        <dbReference type="SMART" id="SM00702"/>
    </source>
</evidence>
<keyword evidence="7" id="KW-1185">Reference proteome</keyword>
<name>A0A0W0SVT7_9GAMM</name>
<evidence type="ECO:0000256" key="4">
    <source>
        <dbReference type="ARBA" id="ARBA00023002"/>
    </source>
</evidence>
<keyword evidence="3" id="KW-0223">Dioxygenase</keyword>
<evidence type="ECO:0000313" key="6">
    <source>
        <dbReference type="EMBL" id="KTC87293.1"/>
    </source>
</evidence>
<organism evidence="6 7">
    <name type="scientific">Legionella drozanskii LLAP-1</name>
    <dbReference type="NCBI Taxonomy" id="1212489"/>
    <lineage>
        <taxon>Bacteria</taxon>
        <taxon>Pseudomonadati</taxon>
        <taxon>Pseudomonadota</taxon>
        <taxon>Gammaproteobacteria</taxon>
        <taxon>Legionellales</taxon>
        <taxon>Legionellaceae</taxon>
        <taxon>Legionella</taxon>
    </lineage>
</organism>
<dbReference type="PANTHER" id="PTHR12907:SF26">
    <property type="entry name" value="HIF PROLYL HYDROXYLASE, ISOFORM C"/>
    <property type="match status" value="1"/>
</dbReference>
<sequence length="201" mass="23327">MNNQIEDEIYEKGFHIIDNFLKPQDFALLSAKAELMYSQGQFKSAKIGHRIEAAHNSDIRRDKICWLDDDSSDTAINAYFNKIRAIADQLNQTLFLGLVDFETHFAIYQPGSFYKKHVDQFVSTQERRISCVYYLNESWQEAYAGHLKLFDKSDQLLANVLPQGNRFICFNSDLPHEVCETKCARYSIAGWMKTRSMSVIF</sequence>
<dbReference type="PATRIC" id="fig|1212489.4.peg.955"/>
<dbReference type="Gene3D" id="2.60.120.620">
    <property type="entry name" value="q2cbj1_9rhob like domain"/>
    <property type="match status" value="1"/>
</dbReference>
<dbReference type="GO" id="GO:0008198">
    <property type="term" value="F:ferrous iron binding"/>
    <property type="evidence" value="ECO:0007669"/>
    <property type="project" value="TreeGrafter"/>
</dbReference>
<comment type="cofactor">
    <cofactor evidence="1">
        <name>L-ascorbate</name>
        <dbReference type="ChEBI" id="CHEBI:38290"/>
    </cofactor>
</comment>
<gene>
    <name evidence="6" type="ORF">Ldro_0912</name>
</gene>
<protein>
    <submittedName>
        <fullName evidence="6">2OG-Fe(II) oxygenase</fullName>
    </submittedName>
</protein>
<evidence type="ECO:0000256" key="3">
    <source>
        <dbReference type="ARBA" id="ARBA00022964"/>
    </source>
</evidence>
<dbReference type="GO" id="GO:0031543">
    <property type="term" value="F:peptidyl-proline dioxygenase activity"/>
    <property type="evidence" value="ECO:0007669"/>
    <property type="project" value="TreeGrafter"/>
</dbReference>
<dbReference type="PANTHER" id="PTHR12907">
    <property type="entry name" value="EGL NINE HOMOLOG-RELATED"/>
    <property type="match status" value="1"/>
</dbReference>
<dbReference type="InterPro" id="IPR006620">
    <property type="entry name" value="Pro_4_hyd_alph"/>
</dbReference>
<dbReference type="Proteomes" id="UP000054736">
    <property type="component" value="Unassembled WGS sequence"/>
</dbReference>
<evidence type="ECO:0000313" key="7">
    <source>
        <dbReference type="Proteomes" id="UP000054736"/>
    </source>
</evidence>
<dbReference type="EMBL" id="LNXY01000020">
    <property type="protein sequence ID" value="KTC87293.1"/>
    <property type="molecule type" value="Genomic_DNA"/>
</dbReference>
<dbReference type="STRING" id="1212489.Ldro_0912"/>
<keyword evidence="2" id="KW-0847">Vitamin C</keyword>
<reference evidence="6 7" key="1">
    <citation type="submission" date="2015-11" db="EMBL/GenBank/DDBJ databases">
        <title>Genomic analysis of 38 Legionella species identifies large and diverse effector repertoires.</title>
        <authorList>
            <person name="Burstein D."/>
            <person name="Amaro F."/>
            <person name="Zusman T."/>
            <person name="Lifshitz Z."/>
            <person name="Cohen O."/>
            <person name="Gilbert J.A."/>
            <person name="Pupko T."/>
            <person name="Shuman H.A."/>
            <person name="Segal G."/>
        </authorList>
    </citation>
    <scope>NUCLEOTIDE SEQUENCE [LARGE SCALE GENOMIC DNA]</scope>
    <source>
        <strain evidence="6 7">ATCC 700990</strain>
    </source>
</reference>
<comment type="caution">
    <text evidence="6">The sequence shown here is derived from an EMBL/GenBank/DDBJ whole genome shotgun (WGS) entry which is preliminary data.</text>
</comment>
<dbReference type="InterPro" id="IPR044862">
    <property type="entry name" value="Pro_4_hyd_alph_FE2OG_OXY"/>
</dbReference>
<dbReference type="SMART" id="SM00702">
    <property type="entry name" value="P4Hc"/>
    <property type="match status" value="1"/>
</dbReference>
<dbReference type="InterPro" id="IPR051559">
    <property type="entry name" value="HIF_prolyl_hydroxylases"/>
</dbReference>
<dbReference type="AlphaFoldDB" id="A0A0W0SVT7"/>
<evidence type="ECO:0000256" key="2">
    <source>
        <dbReference type="ARBA" id="ARBA00022896"/>
    </source>
</evidence>